<organism evidence="3">
    <name type="scientific">Chelativorans sp. (strain BNC1)</name>
    <dbReference type="NCBI Taxonomy" id="266779"/>
    <lineage>
        <taxon>Bacteria</taxon>
        <taxon>Pseudomonadati</taxon>
        <taxon>Pseudomonadota</taxon>
        <taxon>Alphaproteobacteria</taxon>
        <taxon>Hyphomicrobiales</taxon>
        <taxon>Phyllobacteriaceae</taxon>
        <taxon>Chelativorans</taxon>
    </lineage>
</organism>
<sequence length="87" mass="9815">MSAVARFLGDSPLRVLIKLLVVSLIVGFLMSVFDWTPWDVLHALRDTVLRLWNMGFAAIADFFGYIVLGAVIVVPVFLILRLLSLRR</sequence>
<evidence type="ECO:0000313" key="3">
    <source>
        <dbReference type="EMBL" id="ABG61500.1"/>
    </source>
</evidence>
<dbReference type="STRING" id="266779.Meso_0095"/>
<feature type="domain" description="DUF6460" evidence="2">
    <location>
        <begin position="51"/>
        <end position="86"/>
    </location>
</feature>
<dbReference type="OrthoDB" id="8480887at2"/>
<evidence type="ECO:0000259" key="2">
    <source>
        <dbReference type="Pfam" id="PF20061"/>
    </source>
</evidence>
<proteinExistence type="predicted"/>
<evidence type="ECO:0000256" key="1">
    <source>
        <dbReference type="SAM" id="Phobius"/>
    </source>
</evidence>
<keyword evidence="1" id="KW-0812">Transmembrane</keyword>
<dbReference type="InterPro" id="IPR045594">
    <property type="entry name" value="DUF6460"/>
</dbReference>
<dbReference type="KEGG" id="mes:Meso_0095"/>
<feature type="transmembrane region" description="Helical" evidence="1">
    <location>
        <begin position="15"/>
        <end position="36"/>
    </location>
</feature>
<feature type="transmembrane region" description="Helical" evidence="1">
    <location>
        <begin position="56"/>
        <end position="80"/>
    </location>
</feature>
<gene>
    <name evidence="3" type="ordered locus">Meso_0095</name>
</gene>
<dbReference type="eggNOG" id="ENOG5032ZW8">
    <property type="taxonomic scope" value="Bacteria"/>
</dbReference>
<keyword evidence="1" id="KW-1133">Transmembrane helix</keyword>
<dbReference type="AlphaFoldDB" id="Q11M75"/>
<reference evidence="3" key="1">
    <citation type="submission" date="2006-06" db="EMBL/GenBank/DDBJ databases">
        <title>Complete sequence of chromosome of Chelativorans sp. BNC1.</title>
        <authorList>
            <consortium name="US DOE Joint Genome Institute"/>
            <person name="Copeland A."/>
            <person name="Lucas S."/>
            <person name="Lapidus A."/>
            <person name="Barry K."/>
            <person name="Detter J.C."/>
            <person name="Glavina del Rio T."/>
            <person name="Hammon N."/>
            <person name="Israni S."/>
            <person name="Dalin E."/>
            <person name="Tice H."/>
            <person name="Pitluck S."/>
            <person name="Chertkov O."/>
            <person name="Brettin T."/>
            <person name="Bruce D."/>
            <person name="Han C."/>
            <person name="Tapia R."/>
            <person name="Gilna P."/>
            <person name="Schmutz J."/>
            <person name="Larimer F."/>
            <person name="Land M."/>
            <person name="Hauser L."/>
            <person name="Kyrpides N."/>
            <person name="Mikhailova N."/>
            <person name="Richardson P."/>
        </authorList>
    </citation>
    <scope>NUCLEOTIDE SEQUENCE</scope>
    <source>
        <strain evidence="3">BNC1</strain>
    </source>
</reference>
<dbReference type="Pfam" id="PF20061">
    <property type="entry name" value="DUF6460"/>
    <property type="match status" value="1"/>
</dbReference>
<keyword evidence="1" id="KW-0472">Membrane</keyword>
<dbReference type="HOGENOM" id="CLU_167396_0_0_5"/>
<accession>Q11M75</accession>
<name>Q11M75_CHESB</name>
<protein>
    <recommendedName>
        <fullName evidence="2">DUF6460 domain-containing protein</fullName>
    </recommendedName>
</protein>
<dbReference type="EMBL" id="CP000390">
    <property type="protein sequence ID" value="ABG61500.1"/>
    <property type="molecule type" value="Genomic_DNA"/>
</dbReference>